<evidence type="ECO:0000256" key="2">
    <source>
        <dbReference type="ARBA" id="ARBA00022729"/>
    </source>
</evidence>
<dbReference type="EMBL" id="MUEK01000017">
    <property type="protein sequence ID" value="OOE38521.1"/>
    <property type="molecule type" value="Genomic_DNA"/>
</dbReference>
<accession>A0AB36JRR2</accession>
<dbReference type="InterPro" id="IPR008258">
    <property type="entry name" value="Transglycosylase_SLT_dom_1"/>
</dbReference>
<comment type="caution">
    <text evidence="5">The sequence shown here is derived from an EMBL/GenBank/DDBJ whole genome shotgun (WGS) entry which is preliminary data.</text>
</comment>
<gene>
    <name evidence="5" type="ORF">BZG00_13925</name>
</gene>
<evidence type="ECO:0000259" key="3">
    <source>
        <dbReference type="Pfam" id="PF01464"/>
    </source>
</evidence>
<dbReference type="InterPro" id="IPR008939">
    <property type="entry name" value="Lytic_TGlycosylase_superhlx_U"/>
</dbReference>
<dbReference type="SUPFAM" id="SSF48435">
    <property type="entry name" value="Bacterial muramidases"/>
    <property type="match status" value="1"/>
</dbReference>
<dbReference type="Gene3D" id="1.10.1240.20">
    <property type="entry name" value="Lytic transglycosylase, superhelical linker domain"/>
    <property type="match status" value="1"/>
</dbReference>
<dbReference type="GO" id="GO:0042597">
    <property type="term" value="C:periplasmic space"/>
    <property type="evidence" value="ECO:0007669"/>
    <property type="project" value="InterPro"/>
</dbReference>
<comment type="similarity">
    <text evidence="1">Belongs to the transglycosylase Slt family.</text>
</comment>
<dbReference type="SUPFAM" id="SSF53955">
    <property type="entry name" value="Lysozyme-like"/>
    <property type="match status" value="1"/>
</dbReference>
<feature type="domain" description="Lytic transglycosylase superhelical linker" evidence="4">
    <location>
        <begin position="438"/>
        <end position="499"/>
    </location>
</feature>
<sequence length="671" mass="77422">MERFIALSGPLRNASHAVRRGVRAFSRSLRPGLILWVLGAAFSPSLALASASPDSGQMTPAQRQYEAAIDAIERGELRQFRRLKAKLRDYPLYPYLDYRDFTRNLSEKSPTSVTNFIQRYTTMPFANSLRADYLTLLANRKDWATLVAFQPDVPRGERYQCQYYYAHSQAGNRALARSGAKSLYLSGQSVDSACDPLFDYLSEQKQLTGDLILRRMLLTFEGRNRSLMHYLQDQLPNTHQAVGKQVIDLYDKPEQVADFSKRSKVTPFNQKLTRLAFERLARKDEAQAIRHFRRTVEGQHYDKGERQAIADYLIGQLMNDDEPALAGWRDRMLRQSDDDGLLERRFRLALVEGDWHVLNQWLSLLSDEAKQSLKWRYWQARIQLELGDSHAANQAFETLLGERNFYSVAAALHLEKPIHIPSRTAVLKEAGLMPVNDVLARVDELIALDKIYAAKREWYYVLQRASDEQIALLAAYANKQHWYHLAVQATIAGKMWDHLSLRFPLAHQWWFEFFSRERGVDKTTLMALSRQESAFFTRAVSHVGARGLMQLMPRTARETSRRLGFDYQGPASLSDPGVNIRLGSGYLKMMLDRFDSNRVLAFAAYNAGPHRVSRWLARSKGHMDAIAFIESIPFYETRHYVQNVLMFDIYYRQLLGEPVQFLRAHELAQRY</sequence>
<reference evidence="5 6" key="1">
    <citation type="journal article" date="2017" name="Genome Announc.">
        <title>Draft Genome Sequences of Salinivibrio proteolyticus, Salinivibrio sharmensis, Salinivibrio siamensis, Salinivibrio costicola subsp. alcaliphilus, Salinivibrio costicola subsp. vallismortis, and 29 New Isolates Belonging to the Genus Salinivibrio.</title>
        <authorList>
            <person name="Lopez-Hermoso C."/>
            <person name="de la Haba R.R."/>
            <person name="Sanchez-Porro C."/>
            <person name="Bayliss S.C."/>
            <person name="Feil E.J."/>
            <person name="Ventosa A."/>
        </authorList>
    </citation>
    <scope>NUCLEOTIDE SEQUENCE [LARGE SCALE GENOMIC DNA]</scope>
    <source>
        <strain evidence="5 6">AL184</strain>
    </source>
</reference>
<feature type="domain" description="Transglycosylase SLT" evidence="3">
    <location>
        <begin position="516"/>
        <end position="621"/>
    </location>
</feature>
<dbReference type="PANTHER" id="PTHR37423">
    <property type="entry name" value="SOLUBLE LYTIC MUREIN TRANSGLYCOSYLASE-RELATED"/>
    <property type="match status" value="1"/>
</dbReference>
<evidence type="ECO:0000313" key="5">
    <source>
        <dbReference type="EMBL" id="OOE38521.1"/>
    </source>
</evidence>
<dbReference type="Pfam" id="PF01464">
    <property type="entry name" value="SLT"/>
    <property type="match status" value="1"/>
</dbReference>
<keyword evidence="2" id="KW-0732">Signal</keyword>
<dbReference type="Proteomes" id="UP000189021">
    <property type="component" value="Unassembled WGS sequence"/>
</dbReference>
<keyword evidence="6" id="KW-1185">Reference proteome</keyword>
<dbReference type="AlphaFoldDB" id="A0AB36JRR2"/>
<dbReference type="InterPro" id="IPR023346">
    <property type="entry name" value="Lysozyme-like_dom_sf"/>
</dbReference>
<dbReference type="NCBIfam" id="NF008631">
    <property type="entry name" value="PRK11619.1"/>
    <property type="match status" value="1"/>
</dbReference>
<dbReference type="Gene3D" id="1.25.20.10">
    <property type="entry name" value="Bacterial muramidases"/>
    <property type="match status" value="1"/>
</dbReference>
<dbReference type="GO" id="GO:0004553">
    <property type="term" value="F:hydrolase activity, hydrolyzing O-glycosyl compounds"/>
    <property type="evidence" value="ECO:0007669"/>
    <property type="project" value="InterPro"/>
</dbReference>
<proteinExistence type="inferred from homology"/>
<dbReference type="PANTHER" id="PTHR37423:SF5">
    <property type="entry name" value="SOLUBLE LYTIC MUREIN TRANSGLYCOSYLASE"/>
    <property type="match status" value="1"/>
</dbReference>
<dbReference type="Gene3D" id="1.10.530.10">
    <property type="match status" value="1"/>
</dbReference>
<dbReference type="Pfam" id="PF14718">
    <property type="entry name" value="SLT_L"/>
    <property type="match status" value="1"/>
</dbReference>
<evidence type="ECO:0000259" key="4">
    <source>
        <dbReference type="Pfam" id="PF14718"/>
    </source>
</evidence>
<dbReference type="CDD" id="cd13401">
    <property type="entry name" value="Slt70-like"/>
    <property type="match status" value="1"/>
</dbReference>
<organism evidence="5 6">
    <name type="scientific">Salinivibrio kushneri</name>
    <dbReference type="NCBI Taxonomy" id="1908198"/>
    <lineage>
        <taxon>Bacteria</taxon>
        <taxon>Pseudomonadati</taxon>
        <taxon>Pseudomonadota</taxon>
        <taxon>Gammaproteobacteria</taxon>
        <taxon>Vibrionales</taxon>
        <taxon>Vibrionaceae</taxon>
        <taxon>Salinivibrio</taxon>
    </lineage>
</organism>
<dbReference type="InterPro" id="IPR012289">
    <property type="entry name" value="Lytic_TGlycosylase_superhlx_L"/>
</dbReference>
<protein>
    <submittedName>
        <fullName evidence="5">Murein transglycosylase</fullName>
    </submittedName>
</protein>
<evidence type="ECO:0000256" key="1">
    <source>
        <dbReference type="ARBA" id="ARBA00007734"/>
    </source>
</evidence>
<name>A0AB36JRR2_9GAMM</name>
<evidence type="ECO:0000313" key="6">
    <source>
        <dbReference type="Proteomes" id="UP000189021"/>
    </source>
</evidence>
<dbReference type="InterPro" id="IPR037061">
    <property type="entry name" value="Lytic_TGlycoase_superhlx_L_sf"/>
</dbReference>
<dbReference type="RefSeq" id="WP_077659711.1">
    <property type="nucleotide sequence ID" value="NZ_CP040021.1"/>
</dbReference>